<dbReference type="Gene3D" id="3.40.50.300">
    <property type="entry name" value="P-loop containing nucleotide triphosphate hydrolases"/>
    <property type="match status" value="1"/>
</dbReference>
<dbReference type="InterPro" id="IPR031322">
    <property type="entry name" value="Shikimate/glucono_kinase"/>
</dbReference>
<dbReference type="InterPro" id="IPR027417">
    <property type="entry name" value="P-loop_NTPase"/>
</dbReference>
<evidence type="ECO:0000313" key="2">
    <source>
        <dbReference type="Proteomes" id="UP000183028"/>
    </source>
</evidence>
<organism evidence="1 2">
    <name type="scientific">Sharpea azabuensis</name>
    <dbReference type="NCBI Taxonomy" id="322505"/>
    <lineage>
        <taxon>Bacteria</taxon>
        <taxon>Bacillati</taxon>
        <taxon>Bacillota</taxon>
        <taxon>Erysipelotrichia</taxon>
        <taxon>Erysipelotrichales</taxon>
        <taxon>Coprobacillaceae</taxon>
        <taxon>Sharpea</taxon>
    </lineage>
</organism>
<keyword evidence="1" id="KW-0808">Transferase</keyword>
<name>A0A1H6X2W4_9FIRM</name>
<gene>
    <name evidence="1" type="ORF">SAMN04487834_10804</name>
</gene>
<keyword evidence="2" id="KW-1185">Reference proteome</keyword>
<keyword evidence="1" id="KW-0418">Kinase</keyword>
<proteinExistence type="predicted"/>
<evidence type="ECO:0000313" key="1">
    <source>
        <dbReference type="EMBL" id="SEJ23378.1"/>
    </source>
</evidence>
<dbReference type="Pfam" id="PF01202">
    <property type="entry name" value="SKI"/>
    <property type="match status" value="1"/>
</dbReference>
<sequence>MLSKRLGYKLYDLDEETKKQFHMTLEEFVNTRDLRWRDKQRGHIINKLLKSNENMVIAITPISYAETFISNIFKDNILVLELYDTAENIFSRLIFSDENDNAYEDDEYKNKYKNHYIREIQADLNWYGMVNTLIGIQERVFMNNDTPDQVVERIITQYNLDHSD</sequence>
<dbReference type="Proteomes" id="UP000183028">
    <property type="component" value="Unassembled WGS sequence"/>
</dbReference>
<accession>A0A1H6X2W4</accession>
<dbReference type="EMBL" id="FNYK01000080">
    <property type="protein sequence ID" value="SEJ23378.1"/>
    <property type="molecule type" value="Genomic_DNA"/>
</dbReference>
<reference evidence="2" key="1">
    <citation type="submission" date="2016-10" db="EMBL/GenBank/DDBJ databases">
        <authorList>
            <person name="Varghese N."/>
        </authorList>
    </citation>
    <scope>NUCLEOTIDE SEQUENCE [LARGE SCALE GENOMIC DNA]</scope>
    <source>
        <strain evidence="2">DSM 20406</strain>
    </source>
</reference>
<protein>
    <submittedName>
        <fullName evidence="1">Shikimate kinase</fullName>
    </submittedName>
</protein>
<dbReference type="SUPFAM" id="SSF52540">
    <property type="entry name" value="P-loop containing nucleoside triphosphate hydrolases"/>
    <property type="match status" value="1"/>
</dbReference>
<dbReference type="AlphaFoldDB" id="A0A1H6X2W4"/>
<dbReference type="GO" id="GO:0016301">
    <property type="term" value="F:kinase activity"/>
    <property type="evidence" value="ECO:0007669"/>
    <property type="project" value="UniProtKB-KW"/>
</dbReference>